<reference evidence="10" key="4">
    <citation type="submission" date="2025-09" db="UniProtKB">
        <authorList>
            <consortium name="Ensembl"/>
        </authorList>
    </citation>
    <scope>IDENTIFICATION</scope>
</reference>
<dbReference type="GO" id="GO:0044284">
    <property type="term" value="C:mitochondrial crista junction"/>
    <property type="evidence" value="ECO:0000318"/>
    <property type="project" value="GO_Central"/>
</dbReference>
<comment type="function">
    <text evidence="9">Component of the MICOS complex, a large protein complex of the mitochondrial inner membrane that plays crucial roles in the maintenance of crista junctions, inner membrane architecture, and formation of contact sites to the outer membrane.</text>
</comment>
<dbReference type="AlphaFoldDB" id="H2Y2U4"/>
<reference evidence="10" key="2">
    <citation type="journal article" date="2008" name="Genome Biol.">
        <title>Improved genome assembly and evidence-based global gene model set for the chordate Ciona intestinalis: new insight into intron and operon populations.</title>
        <authorList>
            <person name="Satou Y."/>
            <person name="Mineta K."/>
            <person name="Ogasawara M."/>
            <person name="Sasakura Y."/>
            <person name="Shoguchi E."/>
            <person name="Ueno K."/>
            <person name="Yamada L."/>
            <person name="Matsumoto J."/>
            <person name="Wasserscheid J."/>
            <person name="Dewar K."/>
            <person name="Wiley G.B."/>
            <person name="Macmil S.L."/>
            <person name="Roe B.A."/>
            <person name="Zeller R.W."/>
            <person name="Hastings K.E."/>
            <person name="Lemaire P."/>
            <person name="Lindquist E."/>
            <person name="Endo T."/>
            <person name="Hotta K."/>
            <person name="Inaba K."/>
        </authorList>
    </citation>
    <scope>NUCLEOTIDE SEQUENCE [LARGE SCALE GENOMIC DNA]</scope>
    <source>
        <strain evidence="10">wild type</strain>
    </source>
</reference>
<dbReference type="HOGENOM" id="CLU_2290665_0_0_1"/>
<comment type="similarity">
    <text evidence="2 9">Belongs to the MICOS complex subunit Mic13 family.</text>
</comment>
<evidence type="ECO:0000256" key="5">
    <source>
        <dbReference type="ARBA" id="ARBA00022792"/>
    </source>
</evidence>
<evidence type="ECO:0000256" key="9">
    <source>
        <dbReference type="RuleBase" id="RU363009"/>
    </source>
</evidence>
<accession>H2Y2U4</accession>
<name>H2Y2U4_CIOIN</name>
<evidence type="ECO:0000256" key="4">
    <source>
        <dbReference type="ARBA" id="ARBA00022692"/>
    </source>
</evidence>
<evidence type="ECO:0000256" key="1">
    <source>
        <dbReference type="ARBA" id="ARBA00004434"/>
    </source>
</evidence>
<sequence length="101" mass="10768">MALWSATKFVAKGGVLGGAVYLTTKNGIWGENPDTGIRAIKQFSKSVDGTLGGEYMGKVTQLPQLNATEKWNKAVSYSIDCVADSPAIAAKAYKTIKDKII</sequence>
<dbReference type="PANTHER" id="PTHR31816">
    <property type="entry name" value="MICOS COMPLEX SUBUNIT MIC13"/>
    <property type="match status" value="1"/>
</dbReference>
<keyword evidence="11" id="KW-1185">Reference proteome</keyword>
<keyword evidence="5 9" id="KW-0999">Mitochondrion inner membrane</keyword>
<evidence type="ECO:0000256" key="3">
    <source>
        <dbReference type="ARBA" id="ARBA00018172"/>
    </source>
</evidence>
<dbReference type="Ensembl" id="ENSCINT00000032021.1">
    <property type="protein sequence ID" value="ENSCINP00000036229.1"/>
    <property type="gene ID" value="ENSCING00000021457.1"/>
</dbReference>
<keyword evidence="4" id="KW-0812">Transmembrane</keyword>
<comment type="subcellular location">
    <subcellularLocation>
        <location evidence="1 9">Mitochondrion inner membrane</location>
        <topology evidence="1 9">Single-pass membrane protein</topology>
    </subcellularLocation>
</comment>
<evidence type="ECO:0000256" key="6">
    <source>
        <dbReference type="ARBA" id="ARBA00022989"/>
    </source>
</evidence>
<comment type="subunit">
    <text evidence="9">Component of the mitochondrial contact site and cristae organizing system (MICOS) complex.</text>
</comment>
<keyword evidence="7 9" id="KW-0496">Mitochondrion</keyword>
<reference evidence="11" key="1">
    <citation type="journal article" date="2002" name="Science">
        <title>The draft genome of Ciona intestinalis: insights into chordate and vertebrate origins.</title>
        <authorList>
            <person name="Dehal P."/>
            <person name="Satou Y."/>
            <person name="Campbell R.K."/>
            <person name="Chapman J."/>
            <person name="Degnan B."/>
            <person name="De Tomaso A."/>
            <person name="Davidson B."/>
            <person name="Di Gregorio A."/>
            <person name="Gelpke M."/>
            <person name="Goodstein D.M."/>
            <person name="Harafuji N."/>
            <person name="Hastings K.E."/>
            <person name="Ho I."/>
            <person name="Hotta K."/>
            <person name="Huang W."/>
            <person name="Kawashima T."/>
            <person name="Lemaire P."/>
            <person name="Martinez D."/>
            <person name="Meinertzhagen I.A."/>
            <person name="Necula S."/>
            <person name="Nonaka M."/>
            <person name="Putnam N."/>
            <person name="Rash S."/>
            <person name="Saiga H."/>
            <person name="Satake M."/>
            <person name="Terry A."/>
            <person name="Yamada L."/>
            <person name="Wang H.G."/>
            <person name="Awazu S."/>
            <person name="Azumi K."/>
            <person name="Boore J."/>
            <person name="Branno M."/>
            <person name="Chin-Bow S."/>
            <person name="DeSantis R."/>
            <person name="Doyle S."/>
            <person name="Francino P."/>
            <person name="Keys D.N."/>
            <person name="Haga S."/>
            <person name="Hayashi H."/>
            <person name="Hino K."/>
            <person name="Imai K.S."/>
            <person name="Inaba K."/>
            <person name="Kano S."/>
            <person name="Kobayashi K."/>
            <person name="Kobayashi M."/>
            <person name="Lee B.I."/>
            <person name="Makabe K.W."/>
            <person name="Manohar C."/>
            <person name="Matassi G."/>
            <person name="Medina M."/>
            <person name="Mochizuki Y."/>
            <person name="Mount S."/>
            <person name="Morishita T."/>
            <person name="Miura S."/>
            <person name="Nakayama A."/>
            <person name="Nishizaka S."/>
            <person name="Nomoto H."/>
            <person name="Ohta F."/>
            <person name="Oishi K."/>
            <person name="Rigoutsos I."/>
            <person name="Sano M."/>
            <person name="Sasaki A."/>
            <person name="Sasakura Y."/>
            <person name="Shoguchi E."/>
            <person name="Shin-i T."/>
            <person name="Spagnuolo A."/>
            <person name="Stainier D."/>
            <person name="Suzuki M.M."/>
            <person name="Tassy O."/>
            <person name="Takatori N."/>
            <person name="Tokuoka M."/>
            <person name="Yagi K."/>
            <person name="Yoshizaki F."/>
            <person name="Wada S."/>
            <person name="Zhang C."/>
            <person name="Hyatt P.D."/>
            <person name="Larimer F."/>
            <person name="Detter C."/>
            <person name="Doggett N."/>
            <person name="Glavina T."/>
            <person name="Hawkins T."/>
            <person name="Richardson P."/>
            <person name="Lucas S."/>
            <person name="Kohara Y."/>
            <person name="Levine M."/>
            <person name="Satoh N."/>
            <person name="Rokhsar D.S."/>
        </authorList>
    </citation>
    <scope>NUCLEOTIDE SEQUENCE [LARGE SCALE GENOMIC DNA]</scope>
</reference>
<dbReference type="EMBL" id="EAAA01001098">
    <property type="status" value="NOT_ANNOTATED_CDS"/>
    <property type="molecule type" value="Genomic_DNA"/>
</dbReference>
<protein>
    <recommendedName>
        <fullName evidence="3 9">MICOS complex subunit MIC13</fullName>
    </recommendedName>
</protein>
<evidence type="ECO:0000313" key="11">
    <source>
        <dbReference type="Proteomes" id="UP000008144"/>
    </source>
</evidence>
<evidence type="ECO:0000313" key="10">
    <source>
        <dbReference type="Ensembl" id="ENSCINP00000036229.1"/>
    </source>
</evidence>
<dbReference type="GO" id="GO:0061617">
    <property type="term" value="C:MICOS complex"/>
    <property type="evidence" value="ECO:0000318"/>
    <property type="project" value="GO_Central"/>
</dbReference>
<keyword evidence="8" id="KW-0472">Membrane</keyword>
<keyword evidence="6" id="KW-1133">Transmembrane helix</keyword>
<dbReference type="Pfam" id="PF15884">
    <property type="entry name" value="QIL1"/>
    <property type="match status" value="1"/>
</dbReference>
<dbReference type="PANTHER" id="PTHR31816:SF3">
    <property type="entry name" value="MICOS COMPLEX SUBUNIT MIC13"/>
    <property type="match status" value="1"/>
</dbReference>
<evidence type="ECO:0000256" key="2">
    <source>
        <dbReference type="ARBA" id="ARBA00006771"/>
    </source>
</evidence>
<dbReference type="InParanoid" id="H2Y2U4"/>
<reference evidence="10" key="3">
    <citation type="submission" date="2025-08" db="UniProtKB">
        <authorList>
            <consortium name="Ensembl"/>
        </authorList>
    </citation>
    <scope>IDENTIFICATION</scope>
</reference>
<dbReference type="GO" id="GO:0042407">
    <property type="term" value="P:cristae formation"/>
    <property type="evidence" value="ECO:0000318"/>
    <property type="project" value="GO_Central"/>
</dbReference>
<evidence type="ECO:0000256" key="8">
    <source>
        <dbReference type="ARBA" id="ARBA00023136"/>
    </source>
</evidence>
<dbReference type="InterPro" id="IPR026769">
    <property type="entry name" value="Mic13"/>
</dbReference>
<evidence type="ECO:0000256" key="7">
    <source>
        <dbReference type="ARBA" id="ARBA00023128"/>
    </source>
</evidence>
<dbReference type="Proteomes" id="UP000008144">
    <property type="component" value="Chromosome 13"/>
</dbReference>
<dbReference type="STRING" id="7719.ENSCINP00000036229"/>
<organism evidence="10 11">
    <name type="scientific">Ciona intestinalis</name>
    <name type="common">Transparent sea squirt</name>
    <name type="synonym">Ascidia intestinalis</name>
    <dbReference type="NCBI Taxonomy" id="7719"/>
    <lineage>
        <taxon>Eukaryota</taxon>
        <taxon>Metazoa</taxon>
        <taxon>Chordata</taxon>
        <taxon>Tunicata</taxon>
        <taxon>Ascidiacea</taxon>
        <taxon>Phlebobranchia</taxon>
        <taxon>Cionidae</taxon>
        <taxon>Ciona</taxon>
    </lineage>
</organism>
<proteinExistence type="inferred from homology"/>